<dbReference type="AlphaFoldDB" id="A0A3D6BSN1"/>
<organism evidence="1 2">
    <name type="scientific">Xanthomarina gelatinilytica</name>
    <dbReference type="NCBI Taxonomy" id="1137281"/>
    <lineage>
        <taxon>Bacteria</taxon>
        <taxon>Pseudomonadati</taxon>
        <taxon>Bacteroidota</taxon>
        <taxon>Flavobacteriia</taxon>
        <taxon>Flavobacteriales</taxon>
        <taxon>Flavobacteriaceae</taxon>
        <taxon>Xanthomarina</taxon>
    </lineage>
</organism>
<proteinExistence type="predicted"/>
<name>A0A3D6BSN1_9FLAO</name>
<reference evidence="1 2" key="1">
    <citation type="journal article" date="2018" name="Nat. Biotechnol.">
        <title>A standardized bacterial taxonomy based on genome phylogeny substantially revises the tree of life.</title>
        <authorList>
            <person name="Parks D.H."/>
            <person name="Chuvochina M."/>
            <person name="Waite D.W."/>
            <person name="Rinke C."/>
            <person name="Skarshewski A."/>
            <person name="Chaumeil P.A."/>
            <person name="Hugenholtz P."/>
        </authorList>
    </citation>
    <scope>NUCLEOTIDE SEQUENCE [LARGE SCALE GENOMIC DNA]</scope>
    <source>
        <strain evidence="1">UBA10227</strain>
    </source>
</reference>
<accession>A0A3D6BSN1</accession>
<dbReference type="EMBL" id="DPRK01000189">
    <property type="protein sequence ID" value="HCY82242.1"/>
    <property type="molecule type" value="Genomic_DNA"/>
</dbReference>
<evidence type="ECO:0000313" key="2">
    <source>
        <dbReference type="Proteomes" id="UP000263268"/>
    </source>
</evidence>
<dbReference type="GO" id="GO:0051213">
    <property type="term" value="F:dioxygenase activity"/>
    <property type="evidence" value="ECO:0007669"/>
    <property type="project" value="UniProtKB-KW"/>
</dbReference>
<feature type="non-terminal residue" evidence="1">
    <location>
        <position position="30"/>
    </location>
</feature>
<protein>
    <submittedName>
        <fullName evidence="1">4,5-DOPA dioxygenase extradiol</fullName>
    </submittedName>
</protein>
<evidence type="ECO:0000313" key="1">
    <source>
        <dbReference type="EMBL" id="HCY82242.1"/>
    </source>
</evidence>
<keyword evidence="1" id="KW-0223">Dioxygenase</keyword>
<dbReference type="Proteomes" id="UP000263268">
    <property type="component" value="Unassembled WGS sequence"/>
</dbReference>
<gene>
    <name evidence="1" type="ORF">DHV22_11910</name>
</gene>
<sequence>MDRKQFIKSLALLPLITSSMNLKDLNKMTS</sequence>
<comment type="caution">
    <text evidence="1">The sequence shown here is derived from an EMBL/GenBank/DDBJ whole genome shotgun (WGS) entry which is preliminary data.</text>
</comment>
<keyword evidence="1" id="KW-0560">Oxidoreductase</keyword>